<dbReference type="PANTHER" id="PTHR32024:SF1">
    <property type="entry name" value="KTR SYSTEM POTASSIUM UPTAKE PROTEIN B"/>
    <property type="match status" value="1"/>
</dbReference>
<evidence type="ECO:0000256" key="2">
    <source>
        <dbReference type="ARBA" id="ARBA00022448"/>
    </source>
</evidence>
<evidence type="ECO:0000256" key="5">
    <source>
        <dbReference type="ARBA" id="ARBA00022989"/>
    </source>
</evidence>
<dbReference type="GO" id="GO:0005886">
    <property type="term" value="C:plasma membrane"/>
    <property type="evidence" value="ECO:0007669"/>
    <property type="project" value="UniProtKB-SubCell"/>
</dbReference>
<feature type="transmembrane region" description="Helical" evidence="8">
    <location>
        <begin position="288"/>
        <end position="318"/>
    </location>
</feature>
<accession>A0A5R9G331</accession>
<name>A0A5R9G331_9BACL</name>
<gene>
    <name evidence="9" type="ORF">FE782_21485</name>
</gene>
<keyword evidence="6" id="KW-0406">Ion transport</keyword>
<keyword evidence="10" id="KW-1185">Reference proteome</keyword>
<feature type="transmembrane region" description="Helical" evidence="8">
    <location>
        <begin position="224"/>
        <end position="243"/>
    </location>
</feature>
<feature type="transmembrane region" description="Helical" evidence="8">
    <location>
        <begin position="72"/>
        <end position="95"/>
    </location>
</feature>
<dbReference type="RefSeq" id="WP_138196395.1">
    <property type="nucleotide sequence ID" value="NZ_VCIW01000016.1"/>
</dbReference>
<dbReference type="Proteomes" id="UP000309676">
    <property type="component" value="Unassembled WGS sequence"/>
</dbReference>
<evidence type="ECO:0000256" key="3">
    <source>
        <dbReference type="ARBA" id="ARBA00022475"/>
    </source>
</evidence>
<keyword evidence="7 8" id="KW-0472">Membrane</keyword>
<sequence length="440" mass="48108">MKKISFTKSPFKKITIGYLAISLAFAFLYWLPPFRQGELSFLDAWFISSSALSTTGLSTVVVADVLTPGAQWLMILEMQIGGIGFMGIIGSYLFLMYRDATLPQLTLMGFDQNQRSLRNVKSLILFIAMFSALSEFIGFLFLMPDVLRAEPHVGTAIRDAAFHAVSAFTNTGLDVFGGTIEPFNRSPVFMIVTALLVFLGVLGFPTVWELIYLRGKKKSLYTKVNLLFHAVLLVVGAVLITALEWGNRSTVGDMPYGLRALNTMFLSVVSRSGGLGNVDLGAAMPATVLLLMALMFIGGSASSTAGGIRITTFAILLAKARSAITRNSDVILFRKSLYEEDVQKAYLIFFFVLIFFFLSCFVLFVSESATDTLAIVFEAMSAITNNGFSHGVTGGLSPFGKLWLILMMMVGRIGIISIIYSIVKPKKSAVKYIKESIIVG</sequence>
<dbReference type="InterPro" id="IPR003445">
    <property type="entry name" value="Cat_transpt"/>
</dbReference>
<dbReference type="PANTHER" id="PTHR32024">
    <property type="entry name" value="TRK SYSTEM POTASSIUM UPTAKE PROTEIN TRKG-RELATED"/>
    <property type="match status" value="1"/>
</dbReference>
<dbReference type="OrthoDB" id="9810952at2"/>
<evidence type="ECO:0000256" key="8">
    <source>
        <dbReference type="SAM" id="Phobius"/>
    </source>
</evidence>
<dbReference type="GO" id="GO:0008324">
    <property type="term" value="F:monoatomic cation transmembrane transporter activity"/>
    <property type="evidence" value="ECO:0007669"/>
    <property type="project" value="InterPro"/>
</dbReference>
<comment type="caution">
    <text evidence="9">The sequence shown here is derived from an EMBL/GenBank/DDBJ whole genome shotgun (WGS) entry which is preliminary data.</text>
</comment>
<organism evidence="9 10">
    <name type="scientific">Paenibacillus antri</name>
    <dbReference type="NCBI Taxonomy" id="2582848"/>
    <lineage>
        <taxon>Bacteria</taxon>
        <taxon>Bacillati</taxon>
        <taxon>Bacillota</taxon>
        <taxon>Bacilli</taxon>
        <taxon>Bacillales</taxon>
        <taxon>Paenibacillaceae</taxon>
        <taxon>Paenibacillus</taxon>
    </lineage>
</organism>
<proteinExistence type="predicted"/>
<keyword evidence="4 8" id="KW-0812">Transmembrane</keyword>
<feature type="transmembrane region" description="Helical" evidence="8">
    <location>
        <begin position="15"/>
        <end position="32"/>
    </location>
</feature>
<keyword evidence="2" id="KW-0813">Transport</keyword>
<feature type="transmembrane region" description="Helical" evidence="8">
    <location>
        <begin position="44"/>
        <end position="66"/>
    </location>
</feature>
<reference evidence="9 10" key="1">
    <citation type="submission" date="2019-05" db="EMBL/GenBank/DDBJ databases">
        <authorList>
            <person name="Narsing Rao M.P."/>
            <person name="Li W.J."/>
        </authorList>
    </citation>
    <scope>NUCLEOTIDE SEQUENCE [LARGE SCALE GENOMIC DNA]</scope>
    <source>
        <strain evidence="9 10">SYSU_K30003</strain>
    </source>
</reference>
<evidence type="ECO:0000256" key="1">
    <source>
        <dbReference type="ARBA" id="ARBA00004651"/>
    </source>
</evidence>
<keyword evidence="5 8" id="KW-1133">Transmembrane helix</keyword>
<feature type="transmembrane region" description="Helical" evidence="8">
    <location>
        <begin position="188"/>
        <end position="212"/>
    </location>
</feature>
<keyword evidence="3" id="KW-1003">Cell membrane</keyword>
<dbReference type="EMBL" id="VCIW01000016">
    <property type="protein sequence ID" value="TLS50241.1"/>
    <property type="molecule type" value="Genomic_DNA"/>
</dbReference>
<evidence type="ECO:0000256" key="4">
    <source>
        <dbReference type="ARBA" id="ARBA00022692"/>
    </source>
</evidence>
<evidence type="ECO:0000313" key="10">
    <source>
        <dbReference type="Proteomes" id="UP000309676"/>
    </source>
</evidence>
<dbReference type="Pfam" id="PF02386">
    <property type="entry name" value="TrkH"/>
    <property type="match status" value="1"/>
</dbReference>
<comment type="subcellular location">
    <subcellularLocation>
        <location evidence="1">Cell membrane</location>
        <topology evidence="1">Multi-pass membrane protein</topology>
    </subcellularLocation>
</comment>
<evidence type="ECO:0000256" key="7">
    <source>
        <dbReference type="ARBA" id="ARBA00023136"/>
    </source>
</evidence>
<feature type="transmembrane region" description="Helical" evidence="8">
    <location>
        <begin position="345"/>
        <end position="365"/>
    </location>
</feature>
<protein>
    <submittedName>
        <fullName evidence="9">ATPase</fullName>
    </submittedName>
</protein>
<dbReference type="GO" id="GO:0030001">
    <property type="term" value="P:metal ion transport"/>
    <property type="evidence" value="ECO:0007669"/>
    <property type="project" value="UniProtKB-ARBA"/>
</dbReference>
<dbReference type="AlphaFoldDB" id="A0A5R9G331"/>
<evidence type="ECO:0000256" key="6">
    <source>
        <dbReference type="ARBA" id="ARBA00023065"/>
    </source>
</evidence>
<evidence type="ECO:0000313" key="9">
    <source>
        <dbReference type="EMBL" id="TLS50241.1"/>
    </source>
</evidence>
<feature type="transmembrane region" description="Helical" evidence="8">
    <location>
        <begin position="402"/>
        <end position="423"/>
    </location>
</feature>
<feature type="transmembrane region" description="Helical" evidence="8">
    <location>
        <begin position="123"/>
        <end position="143"/>
    </location>
</feature>